<feature type="compositionally biased region" description="Pro residues" evidence="5">
    <location>
        <begin position="1"/>
        <end position="28"/>
    </location>
</feature>
<evidence type="ECO:0000313" key="7">
    <source>
        <dbReference type="Proteomes" id="UP000319663"/>
    </source>
</evidence>
<dbReference type="GO" id="GO:0005544">
    <property type="term" value="F:calcium-dependent phospholipid binding"/>
    <property type="evidence" value="ECO:0007669"/>
    <property type="project" value="UniProtKB-KW"/>
</dbReference>
<evidence type="ECO:0000313" key="6">
    <source>
        <dbReference type="EMBL" id="TQB72226.1"/>
    </source>
</evidence>
<dbReference type="FunFam" id="1.10.220.10:FF:000005">
    <property type="entry name" value="Annexin"/>
    <property type="match status" value="1"/>
</dbReference>
<reference evidence="6 7" key="1">
    <citation type="submission" date="2019-06" db="EMBL/GenBank/DDBJ databases">
        <title>Wine fermentation using esterase from Monascus purpureus.</title>
        <authorList>
            <person name="Geng C."/>
            <person name="Zhang Y."/>
        </authorList>
    </citation>
    <scope>NUCLEOTIDE SEQUENCE [LARGE SCALE GENOMIC DNA]</scope>
    <source>
        <strain evidence="6">HQ1</strain>
    </source>
</reference>
<evidence type="ECO:0000256" key="2">
    <source>
        <dbReference type="ARBA" id="ARBA00022737"/>
    </source>
</evidence>
<name>A0A507QT68_MONPU</name>
<proteinExistence type="inferred from homology"/>
<evidence type="ECO:0000256" key="1">
    <source>
        <dbReference type="ARBA" id="ARBA00007831"/>
    </source>
</evidence>
<dbReference type="GO" id="GO:0005634">
    <property type="term" value="C:nucleus"/>
    <property type="evidence" value="ECO:0007669"/>
    <property type="project" value="TreeGrafter"/>
</dbReference>
<feature type="region of interest" description="Disordered" evidence="5">
    <location>
        <begin position="1"/>
        <end position="136"/>
    </location>
</feature>
<dbReference type="PROSITE" id="PS00223">
    <property type="entry name" value="ANNEXIN_1"/>
    <property type="match status" value="1"/>
</dbReference>
<dbReference type="InterPro" id="IPR037104">
    <property type="entry name" value="Annexin_sf"/>
</dbReference>
<comment type="caution">
    <text evidence="6">The sequence shown here is derived from an EMBL/GenBank/DDBJ whole genome shotgun (WGS) entry which is preliminary data.</text>
</comment>
<feature type="compositionally biased region" description="Low complexity" evidence="5">
    <location>
        <begin position="99"/>
        <end position="109"/>
    </location>
</feature>
<comment type="similarity">
    <text evidence="1 4">Belongs to the annexin family.</text>
</comment>
<dbReference type="InterPro" id="IPR009117">
    <property type="entry name" value="ANX14"/>
</dbReference>
<dbReference type="PRINTS" id="PR00196">
    <property type="entry name" value="ANNEXIN"/>
</dbReference>
<dbReference type="PROSITE" id="PS51897">
    <property type="entry name" value="ANNEXIN_2"/>
    <property type="match status" value="4"/>
</dbReference>
<dbReference type="SMART" id="SM00335">
    <property type="entry name" value="ANX"/>
    <property type="match status" value="4"/>
</dbReference>
<accession>A0A507QT68</accession>
<feature type="compositionally biased region" description="Pro residues" evidence="5">
    <location>
        <begin position="77"/>
        <end position="98"/>
    </location>
</feature>
<dbReference type="Pfam" id="PF00191">
    <property type="entry name" value="Annexin"/>
    <property type="match status" value="4"/>
</dbReference>
<dbReference type="EMBL" id="VIFY01000067">
    <property type="protein sequence ID" value="TQB72226.1"/>
    <property type="molecule type" value="Genomic_DNA"/>
</dbReference>
<dbReference type="Proteomes" id="UP000319663">
    <property type="component" value="Unassembled WGS sequence"/>
</dbReference>
<dbReference type="GO" id="GO:0012506">
    <property type="term" value="C:vesicle membrane"/>
    <property type="evidence" value="ECO:0007669"/>
    <property type="project" value="TreeGrafter"/>
</dbReference>
<dbReference type="InterPro" id="IPR001464">
    <property type="entry name" value="Annexin"/>
</dbReference>
<dbReference type="PANTHER" id="PTHR10502:SF102">
    <property type="entry name" value="ANNEXIN B11"/>
    <property type="match status" value="1"/>
</dbReference>
<keyword evidence="4" id="KW-0111">Calcium/phospholipid-binding</keyword>
<dbReference type="GO" id="GO:0005509">
    <property type="term" value="F:calcium ion binding"/>
    <property type="evidence" value="ECO:0007669"/>
    <property type="project" value="InterPro"/>
</dbReference>
<sequence>MSHYPQPPYNPYGQPPPAQGYHQPPYPPQAGFNTGPPHPPPQGYHPPPNSQYNRPAPPPPSHPPSYPAAHGGYYGGGPPPPSPYGHQPYPPPPGPPMGGYPHPAGQYPPQQHPPQGPPSMPSPGYVPGQLAPGDYRPQADQLRKAMKGFGTDEKALIQVLARLDPLQMAAVRSTYSSHIGRDLYKDIKSETGGYLEQGLLAIVDGPLALDVTLVREAVKGAGTKEWILNDVLLGRSNADLNAIKSAYQLKYNRSLSKDVEDDLSFKTQTLFRVILSATRHEEWYTVPSAQAEAEARTIHDSTSARLVNDVTEVCSIFAHASDNELRAINHAFQARYHTSLEKHIAKEFSGHMKDALLRMLQTATDPAMRDAEALEDCMKGAGTKDEKLLTRIVRLHWNRGHVNQVKGAYRVKYGKDLIQRVKGETSGDYERLVVAMLE</sequence>
<dbReference type="GO" id="GO:0005737">
    <property type="term" value="C:cytoplasm"/>
    <property type="evidence" value="ECO:0007669"/>
    <property type="project" value="TreeGrafter"/>
</dbReference>
<dbReference type="SUPFAM" id="SSF47874">
    <property type="entry name" value="Annexin"/>
    <property type="match status" value="1"/>
</dbReference>
<gene>
    <name evidence="6" type="ORF">MPDQ_006945</name>
</gene>
<dbReference type="GO" id="GO:0005886">
    <property type="term" value="C:plasma membrane"/>
    <property type="evidence" value="ECO:0007669"/>
    <property type="project" value="TreeGrafter"/>
</dbReference>
<dbReference type="InterPro" id="IPR018252">
    <property type="entry name" value="Annexin_repeat_CS"/>
</dbReference>
<keyword evidence="4" id="KW-0106">Calcium</keyword>
<keyword evidence="2 4" id="KW-0677">Repeat</keyword>
<evidence type="ECO:0000256" key="4">
    <source>
        <dbReference type="RuleBase" id="RU003540"/>
    </source>
</evidence>
<dbReference type="PRINTS" id="PR01813">
    <property type="entry name" value="ANNEXINFUNGI"/>
</dbReference>
<dbReference type="PANTHER" id="PTHR10502">
    <property type="entry name" value="ANNEXIN"/>
    <property type="match status" value="1"/>
</dbReference>
<evidence type="ECO:0000256" key="3">
    <source>
        <dbReference type="ARBA" id="ARBA00023216"/>
    </source>
</evidence>
<feature type="compositionally biased region" description="Pro residues" evidence="5">
    <location>
        <begin position="110"/>
        <end position="121"/>
    </location>
</feature>
<dbReference type="GO" id="GO:0001786">
    <property type="term" value="F:phosphatidylserine binding"/>
    <property type="evidence" value="ECO:0007669"/>
    <property type="project" value="TreeGrafter"/>
</dbReference>
<dbReference type="Gene3D" id="1.10.220.10">
    <property type="entry name" value="Annexin"/>
    <property type="match status" value="4"/>
</dbReference>
<organism evidence="6 7">
    <name type="scientific">Monascus purpureus</name>
    <name type="common">Red mold</name>
    <name type="synonym">Monascus anka</name>
    <dbReference type="NCBI Taxonomy" id="5098"/>
    <lineage>
        <taxon>Eukaryota</taxon>
        <taxon>Fungi</taxon>
        <taxon>Dikarya</taxon>
        <taxon>Ascomycota</taxon>
        <taxon>Pezizomycotina</taxon>
        <taxon>Eurotiomycetes</taxon>
        <taxon>Eurotiomycetidae</taxon>
        <taxon>Eurotiales</taxon>
        <taxon>Aspergillaceae</taxon>
        <taxon>Monascus</taxon>
    </lineage>
</organism>
<dbReference type="OrthoDB" id="37886at2759"/>
<comment type="domain">
    <text evidence="4">A pair of annexin repeats may form one binding site for calcium and phospholipid.</text>
</comment>
<feature type="compositionally biased region" description="Pro residues" evidence="5">
    <location>
        <begin position="36"/>
        <end position="66"/>
    </location>
</feature>
<keyword evidence="3 4" id="KW-0041">Annexin</keyword>
<dbReference type="InterPro" id="IPR018502">
    <property type="entry name" value="Annexin_repeat"/>
</dbReference>
<protein>
    <recommendedName>
        <fullName evidence="4">Annexin</fullName>
    </recommendedName>
</protein>
<dbReference type="AlphaFoldDB" id="A0A507QT68"/>
<keyword evidence="7" id="KW-1185">Reference proteome</keyword>
<dbReference type="STRING" id="5098.A0A507QT68"/>
<evidence type="ECO:0000256" key="5">
    <source>
        <dbReference type="SAM" id="MobiDB-lite"/>
    </source>
</evidence>